<dbReference type="GO" id="GO:0008270">
    <property type="term" value="F:zinc ion binding"/>
    <property type="evidence" value="ECO:0007669"/>
    <property type="project" value="UniProtKB-KW"/>
</dbReference>
<evidence type="ECO:0000256" key="2">
    <source>
        <dbReference type="SAM" id="MobiDB-lite"/>
    </source>
</evidence>
<organism evidence="4 5">
    <name type="scientific">Brassica oleracea var. oleracea</name>
    <dbReference type="NCBI Taxonomy" id="109376"/>
    <lineage>
        <taxon>Eukaryota</taxon>
        <taxon>Viridiplantae</taxon>
        <taxon>Streptophyta</taxon>
        <taxon>Embryophyta</taxon>
        <taxon>Tracheophyta</taxon>
        <taxon>Spermatophyta</taxon>
        <taxon>Magnoliopsida</taxon>
        <taxon>eudicotyledons</taxon>
        <taxon>Gunneridae</taxon>
        <taxon>Pentapetalae</taxon>
        <taxon>rosids</taxon>
        <taxon>malvids</taxon>
        <taxon>Brassicales</taxon>
        <taxon>Brassicaceae</taxon>
        <taxon>Brassiceae</taxon>
        <taxon>Brassica</taxon>
    </lineage>
</organism>
<dbReference type="AlphaFoldDB" id="A0A0D3CQC5"/>
<keyword evidence="1" id="KW-0863">Zinc-finger</keyword>
<dbReference type="Proteomes" id="UP000032141">
    <property type="component" value="Chromosome C6"/>
</dbReference>
<feature type="region of interest" description="Disordered" evidence="2">
    <location>
        <begin position="180"/>
        <end position="274"/>
    </location>
</feature>
<protein>
    <recommendedName>
        <fullName evidence="3">CCHC-type domain-containing protein</fullName>
    </recommendedName>
</protein>
<feature type="compositionally biased region" description="Polar residues" evidence="2">
    <location>
        <begin position="184"/>
        <end position="193"/>
    </location>
</feature>
<dbReference type="eggNOG" id="KOG0017">
    <property type="taxonomic scope" value="Eukaryota"/>
</dbReference>
<dbReference type="SMART" id="SM00343">
    <property type="entry name" value="ZnF_C2HC"/>
    <property type="match status" value="1"/>
</dbReference>
<name>A0A0D3CQC5_BRAOL</name>
<evidence type="ECO:0000313" key="4">
    <source>
        <dbReference type="EnsemblPlants" id="Bo6g029240.1"/>
    </source>
</evidence>
<reference evidence="4" key="2">
    <citation type="submission" date="2015-03" db="UniProtKB">
        <authorList>
            <consortium name="EnsemblPlants"/>
        </authorList>
    </citation>
    <scope>IDENTIFICATION</scope>
</reference>
<keyword evidence="1" id="KW-0862">Zinc</keyword>
<feature type="compositionally biased region" description="Basic and acidic residues" evidence="2">
    <location>
        <begin position="228"/>
        <end position="239"/>
    </location>
</feature>
<evidence type="ECO:0000259" key="3">
    <source>
        <dbReference type="PROSITE" id="PS50158"/>
    </source>
</evidence>
<reference evidence="4 5" key="1">
    <citation type="journal article" date="2014" name="Genome Biol.">
        <title>Transcriptome and methylome profiling reveals relics of genome dominance in the mesopolyploid Brassica oleracea.</title>
        <authorList>
            <person name="Parkin I.A."/>
            <person name="Koh C."/>
            <person name="Tang H."/>
            <person name="Robinson S.J."/>
            <person name="Kagale S."/>
            <person name="Clarke W.E."/>
            <person name="Town C.D."/>
            <person name="Nixon J."/>
            <person name="Krishnakumar V."/>
            <person name="Bidwell S.L."/>
            <person name="Denoeud F."/>
            <person name="Belcram H."/>
            <person name="Links M.G."/>
            <person name="Just J."/>
            <person name="Clarke C."/>
            <person name="Bender T."/>
            <person name="Huebert T."/>
            <person name="Mason A.S."/>
            <person name="Pires J.C."/>
            <person name="Barker G."/>
            <person name="Moore J."/>
            <person name="Walley P.G."/>
            <person name="Manoli S."/>
            <person name="Batley J."/>
            <person name="Edwards D."/>
            <person name="Nelson M.N."/>
            <person name="Wang X."/>
            <person name="Paterson A.H."/>
            <person name="King G."/>
            <person name="Bancroft I."/>
            <person name="Chalhoub B."/>
            <person name="Sharpe A.G."/>
        </authorList>
    </citation>
    <scope>NUCLEOTIDE SEQUENCE</scope>
    <source>
        <strain evidence="4 5">cv. TO1000</strain>
    </source>
</reference>
<dbReference type="OMA" id="WRIKMHA"/>
<dbReference type="Gene3D" id="4.10.60.10">
    <property type="entry name" value="Zinc finger, CCHC-type"/>
    <property type="match status" value="1"/>
</dbReference>
<evidence type="ECO:0000313" key="5">
    <source>
        <dbReference type="Proteomes" id="UP000032141"/>
    </source>
</evidence>
<dbReference type="EnsemblPlants" id="Bo6g029240.1">
    <property type="protein sequence ID" value="Bo6g029240.1"/>
    <property type="gene ID" value="Bo6g029240"/>
</dbReference>
<sequence>MSGIRAKIDKFDGRNSFSLWQIKMQALLKQQGIWGPLSEKKSEAADLETLEEKAFSTILLCLADEIIIEVSDEKTIASLWQKLESLYMTKSLTNKLLLKQRLFALRMQEGIELRDHLDKLNTILLELRNIDVKVEDEDAALILLVYLPNSFENFVQLFIVGKDTVRLEKVRSALHCRKLHHKASSSGTDNQASGLFVSGVKGHGNKRKSKDRKSFPRGPKPTDTCSYCKEKGHWKSDCPKKKKEQQSGSAVVAEDEANTSGPKGHLRQRERWYI</sequence>
<keyword evidence="1" id="KW-0479">Metal-binding</keyword>
<dbReference type="Pfam" id="PF00098">
    <property type="entry name" value="zf-CCHC"/>
    <property type="match status" value="1"/>
</dbReference>
<accession>A0A0D3CQC5</accession>
<dbReference type="GO" id="GO:0003676">
    <property type="term" value="F:nucleic acid binding"/>
    <property type="evidence" value="ECO:0007669"/>
    <property type="project" value="InterPro"/>
</dbReference>
<dbReference type="InterPro" id="IPR036875">
    <property type="entry name" value="Znf_CCHC_sf"/>
</dbReference>
<dbReference type="STRING" id="109376.A0A0D3CQC5"/>
<dbReference type="Gramene" id="Bo6g029240.1">
    <property type="protein sequence ID" value="Bo6g029240.1"/>
    <property type="gene ID" value="Bo6g029240"/>
</dbReference>
<proteinExistence type="predicted"/>
<dbReference type="InterPro" id="IPR001878">
    <property type="entry name" value="Znf_CCHC"/>
</dbReference>
<dbReference type="Pfam" id="PF14223">
    <property type="entry name" value="Retrotran_gag_2"/>
    <property type="match status" value="1"/>
</dbReference>
<evidence type="ECO:0000256" key="1">
    <source>
        <dbReference type="PROSITE-ProRule" id="PRU00047"/>
    </source>
</evidence>
<dbReference type="SUPFAM" id="SSF57756">
    <property type="entry name" value="Retrovirus zinc finger-like domains"/>
    <property type="match status" value="1"/>
</dbReference>
<feature type="domain" description="CCHC-type" evidence="3">
    <location>
        <begin position="225"/>
        <end position="240"/>
    </location>
</feature>
<dbReference type="HOGENOM" id="CLU_087760_1_0_1"/>
<dbReference type="PROSITE" id="PS50158">
    <property type="entry name" value="ZF_CCHC"/>
    <property type="match status" value="1"/>
</dbReference>
<keyword evidence="5" id="KW-1185">Reference proteome</keyword>